<accession>A0ABD2YGI6</accession>
<dbReference type="Proteomes" id="UP001630127">
    <property type="component" value="Unassembled WGS sequence"/>
</dbReference>
<evidence type="ECO:0000313" key="3">
    <source>
        <dbReference type="Proteomes" id="UP001630127"/>
    </source>
</evidence>
<proteinExistence type="predicted"/>
<protein>
    <submittedName>
        <fullName evidence="2">Uncharacterized protein</fullName>
    </submittedName>
</protein>
<feature type="compositionally biased region" description="Polar residues" evidence="1">
    <location>
        <begin position="73"/>
        <end position="85"/>
    </location>
</feature>
<evidence type="ECO:0000256" key="1">
    <source>
        <dbReference type="SAM" id="MobiDB-lite"/>
    </source>
</evidence>
<dbReference type="EMBL" id="JBJUIK010000013">
    <property type="protein sequence ID" value="KAL3506495.1"/>
    <property type="molecule type" value="Genomic_DNA"/>
</dbReference>
<dbReference type="AlphaFoldDB" id="A0ABD2YGI6"/>
<name>A0ABD2YGI6_9GENT</name>
<evidence type="ECO:0000313" key="2">
    <source>
        <dbReference type="EMBL" id="KAL3506495.1"/>
    </source>
</evidence>
<gene>
    <name evidence="2" type="ORF">ACH5RR_031877</name>
</gene>
<feature type="region of interest" description="Disordered" evidence="1">
    <location>
        <begin position="63"/>
        <end position="85"/>
    </location>
</feature>
<keyword evidence="3" id="KW-1185">Reference proteome</keyword>
<feature type="compositionally biased region" description="Low complexity" evidence="1">
    <location>
        <begin position="63"/>
        <end position="72"/>
    </location>
</feature>
<reference evidence="2 3" key="1">
    <citation type="submission" date="2024-11" db="EMBL/GenBank/DDBJ databases">
        <title>A near-complete genome assembly of Cinchona calisaya.</title>
        <authorList>
            <person name="Lian D.C."/>
            <person name="Zhao X.W."/>
            <person name="Wei L."/>
        </authorList>
    </citation>
    <scope>NUCLEOTIDE SEQUENCE [LARGE SCALE GENOMIC DNA]</scope>
    <source>
        <tissue evidence="2">Nenye</tissue>
    </source>
</reference>
<comment type="caution">
    <text evidence="2">The sequence shown here is derived from an EMBL/GenBank/DDBJ whole genome shotgun (WGS) entry which is preliminary data.</text>
</comment>
<organism evidence="2 3">
    <name type="scientific">Cinchona calisaya</name>
    <dbReference type="NCBI Taxonomy" id="153742"/>
    <lineage>
        <taxon>Eukaryota</taxon>
        <taxon>Viridiplantae</taxon>
        <taxon>Streptophyta</taxon>
        <taxon>Embryophyta</taxon>
        <taxon>Tracheophyta</taxon>
        <taxon>Spermatophyta</taxon>
        <taxon>Magnoliopsida</taxon>
        <taxon>eudicotyledons</taxon>
        <taxon>Gunneridae</taxon>
        <taxon>Pentapetalae</taxon>
        <taxon>asterids</taxon>
        <taxon>lamiids</taxon>
        <taxon>Gentianales</taxon>
        <taxon>Rubiaceae</taxon>
        <taxon>Cinchonoideae</taxon>
        <taxon>Cinchoneae</taxon>
        <taxon>Cinchona</taxon>
    </lineage>
</organism>
<sequence length="119" mass="12712">MISARGNGSGDLGISRVFLNALALKFLPILFSDANGLVSCLLERLEIAVPNSPRELISSLAASSQSSPLSESHFQYQSNERASSGNEIKWENKMLLLAGRSKHVSEGVAGRGDKSPGRN</sequence>